<evidence type="ECO:0000256" key="5">
    <source>
        <dbReference type="ARBA" id="ARBA00034489"/>
    </source>
</evidence>
<dbReference type="AlphaFoldDB" id="A0A261U562"/>
<keyword evidence="3" id="KW-0949">S-adenosyl-L-methionine</keyword>
<feature type="domain" description="DTW" evidence="6">
    <location>
        <begin position="23"/>
        <end position="249"/>
    </location>
</feature>
<evidence type="ECO:0000256" key="3">
    <source>
        <dbReference type="ARBA" id="ARBA00022691"/>
    </source>
</evidence>
<organism evidence="7 8">
    <name type="scientific">Bordetella genomosp. 4</name>
    <dbReference type="NCBI Taxonomy" id="463044"/>
    <lineage>
        <taxon>Bacteria</taxon>
        <taxon>Pseudomonadati</taxon>
        <taxon>Pseudomonadota</taxon>
        <taxon>Betaproteobacteria</taxon>
        <taxon>Burkholderiales</taxon>
        <taxon>Alcaligenaceae</taxon>
        <taxon>Bordetella</taxon>
    </lineage>
</organism>
<dbReference type="PANTHER" id="PTHR21392">
    <property type="entry name" value="TRNA-URIDINE AMINOCARBOXYPROPYLTRANSFERASE 2"/>
    <property type="match status" value="1"/>
</dbReference>
<evidence type="ECO:0000259" key="6">
    <source>
        <dbReference type="SMART" id="SM01144"/>
    </source>
</evidence>
<comment type="caution">
    <text evidence="7">The sequence shown here is derived from an EMBL/GenBank/DDBJ whole genome shotgun (WGS) entry which is preliminary data.</text>
</comment>
<comment type="similarity">
    <text evidence="5">Belongs to the TDD superfamily. DTWD2 family.</text>
</comment>
<dbReference type="InterPro" id="IPR039262">
    <property type="entry name" value="DTWD2/TAPT"/>
</dbReference>
<keyword evidence="8" id="KW-1185">Reference proteome</keyword>
<evidence type="ECO:0000256" key="2">
    <source>
        <dbReference type="ARBA" id="ARBA00022679"/>
    </source>
</evidence>
<proteinExistence type="inferred from homology"/>
<dbReference type="GO" id="GO:0008033">
    <property type="term" value="P:tRNA processing"/>
    <property type="evidence" value="ECO:0007669"/>
    <property type="project" value="UniProtKB-KW"/>
</dbReference>
<reference evidence="7 8" key="1">
    <citation type="submission" date="2017-05" db="EMBL/GenBank/DDBJ databases">
        <title>Complete and WGS of Bordetella genogroups.</title>
        <authorList>
            <person name="Spilker T."/>
            <person name="LiPuma J."/>
        </authorList>
    </citation>
    <scope>NUCLEOTIDE SEQUENCE [LARGE SCALE GENOMIC DNA]</scope>
    <source>
        <strain evidence="7 8">AU9919</strain>
    </source>
</reference>
<evidence type="ECO:0000313" key="7">
    <source>
        <dbReference type="EMBL" id="OZI56562.1"/>
    </source>
</evidence>
<dbReference type="GO" id="GO:0016432">
    <property type="term" value="F:tRNA-uridine aminocarboxypropyltransferase activity"/>
    <property type="evidence" value="ECO:0007669"/>
    <property type="project" value="UniProtKB-EC"/>
</dbReference>
<keyword evidence="4" id="KW-0819">tRNA processing</keyword>
<evidence type="ECO:0000313" key="8">
    <source>
        <dbReference type="Proteomes" id="UP000216885"/>
    </source>
</evidence>
<evidence type="ECO:0000256" key="1">
    <source>
        <dbReference type="ARBA" id="ARBA00012386"/>
    </source>
</evidence>
<sequence>MAVNEIGGNGYAGGGADDASANKRPKCERCRRPLTHCLCALIPSLDSRTRVLVLQHPDESRHALNTARLAVLGLRNAALHVGRQFDAALWSAGEYEPCLLFPGEGARVLVRGVAVLGGEVETAAGGTATPDAAVDVGIVDAHAAAVEPIGPGSRLGAAARPLLLVVPDGTWRHARHLLATHSDLAALPRVTLPDGMTTRYRVRYAGEATALSTIEAIAAALDVLEAPQSFAALLAPFEALVAAQIAAMGAERYERHHVRRVGSRRERTKTNPREP</sequence>
<dbReference type="EC" id="2.5.1.25" evidence="1"/>
<dbReference type="InterPro" id="IPR005636">
    <property type="entry name" value="DTW"/>
</dbReference>
<dbReference type="PANTHER" id="PTHR21392:SF0">
    <property type="entry name" value="TRNA-URIDINE AMINOCARBOXYPROPYLTRANSFERASE 2"/>
    <property type="match status" value="1"/>
</dbReference>
<dbReference type="Pfam" id="PF03942">
    <property type="entry name" value="DTW"/>
    <property type="match status" value="1"/>
</dbReference>
<keyword evidence="2" id="KW-0808">Transferase</keyword>
<dbReference type="Proteomes" id="UP000216885">
    <property type="component" value="Unassembled WGS sequence"/>
</dbReference>
<dbReference type="SMART" id="SM01144">
    <property type="entry name" value="DTW"/>
    <property type="match status" value="1"/>
</dbReference>
<name>A0A261U562_9BORD</name>
<protein>
    <recommendedName>
        <fullName evidence="1">tRNA-uridine aminocarboxypropyltransferase</fullName>
        <ecNumber evidence="1">2.5.1.25</ecNumber>
    </recommendedName>
</protein>
<gene>
    <name evidence="7" type="ORF">CAL20_14180</name>
</gene>
<accession>A0A261U562</accession>
<dbReference type="EMBL" id="NEVQ01000013">
    <property type="protein sequence ID" value="OZI56562.1"/>
    <property type="molecule type" value="Genomic_DNA"/>
</dbReference>
<evidence type="ECO:0000256" key="4">
    <source>
        <dbReference type="ARBA" id="ARBA00022694"/>
    </source>
</evidence>